<proteinExistence type="predicted"/>
<evidence type="ECO:0000313" key="3">
    <source>
        <dbReference type="Proteomes" id="UP001286313"/>
    </source>
</evidence>
<dbReference type="AlphaFoldDB" id="A0AAE1KBA6"/>
<evidence type="ECO:0000313" key="2">
    <source>
        <dbReference type="EMBL" id="KAK3867878.1"/>
    </source>
</evidence>
<organism evidence="2 3">
    <name type="scientific">Petrolisthes cinctipes</name>
    <name type="common">Flat porcelain crab</name>
    <dbReference type="NCBI Taxonomy" id="88211"/>
    <lineage>
        <taxon>Eukaryota</taxon>
        <taxon>Metazoa</taxon>
        <taxon>Ecdysozoa</taxon>
        <taxon>Arthropoda</taxon>
        <taxon>Crustacea</taxon>
        <taxon>Multicrustacea</taxon>
        <taxon>Malacostraca</taxon>
        <taxon>Eumalacostraca</taxon>
        <taxon>Eucarida</taxon>
        <taxon>Decapoda</taxon>
        <taxon>Pleocyemata</taxon>
        <taxon>Anomura</taxon>
        <taxon>Galatheoidea</taxon>
        <taxon>Porcellanidae</taxon>
        <taxon>Petrolisthes</taxon>
    </lineage>
</organism>
<feature type="transmembrane region" description="Helical" evidence="1">
    <location>
        <begin position="33"/>
        <end position="52"/>
    </location>
</feature>
<sequence length="94" mass="10891">MDITDSLKWEQQYKIKVVFISSWKSIYHHLPPLILLFLQLFHCHYLFCLFLMPPSPATTTLLQLPPPILLFHLLLPPPPPPPCFSFHPATTTTL</sequence>
<feature type="non-terminal residue" evidence="2">
    <location>
        <position position="1"/>
    </location>
</feature>
<dbReference type="EMBL" id="JAWQEG010003111">
    <property type="protein sequence ID" value="KAK3867878.1"/>
    <property type="molecule type" value="Genomic_DNA"/>
</dbReference>
<protein>
    <submittedName>
        <fullName evidence="2">Uncharacterized protein</fullName>
    </submittedName>
</protein>
<reference evidence="2" key="1">
    <citation type="submission" date="2023-10" db="EMBL/GenBank/DDBJ databases">
        <title>Genome assemblies of two species of porcelain crab, Petrolisthes cinctipes and Petrolisthes manimaculis (Anomura: Porcellanidae).</title>
        <authorList>
            <person name="Angst P."/>
        </authorList>
    </citation>
    <scope>NUCLEOTIDE SEQUENCE</scope>
    <source>
        <strain evidence="2">PB745_01</strain>
        <tissue evidence="2">Gill</tissue>
    </source>
</reference>
<comment type="caution">
    <text evidence="2">The sequence shown here is derived from an EMBL/GenBank/DDBJ whole genome shotgun (WGS) entry which is preliminary data.</text>
</comment>
<name>A0AAE1KBA6_PETCI</name>
<dbReference type="Proteomes" id="UP001286313">
    <property type="component" value="Unassembled WGS sequence"/>
</dbReference>
<keyword evidence="3" id="KW-1185">Reference proteome</keyword>
<evidence type="ECO:0000256" key="1">
    <source>
        <dbReference type="SAM" id="Phobius"/>
    </source>
</evidence>
<gene>
    <name evidence="2" type="ORF">Pcinc_026692</name>
</gene>
<keyword evidence="1" id="KW-0812">Transmembrane</keyword>
<keyword evidence="1" id="KW-0472">Membrane</keyword>
<accession>A0AAE1KBA6</accession>
<keyword evidence="1" id="KW-1133">Transmembrane helix</keyword>